<evidence type="ECO:0000256" key="3">
    <source>
        <dbReference type="ARBA" id="ARBA00022833"/>
    </source>
</evidence>
<evidence type="ECO:0000313" key="5">
    <source>
        <dbReference type="EMBL" id="KAL0881476.1"/>
    </source>
</evidence>
<dbReference type="InterPro" id="IPR007588">
    <property type="entry name" value="Znf_FLYWCH"/>
</dbReference>
<protein>
    <recommendedName>
        <fullName evidence="4">FLYWCH-type domain-containing protein</fullName>
    </recommendedName>
</protein>
<name>A0ABR3HY57_LOXSC</name>
<evidence type="ECO:0000313" key="6">
    <source>
        <dbReference type="Proteomes" id="UP001549920"/>
    </source>
</evidence>
<feature type="domain" description="FLYWCH-type" evidence="4">
    <location>
        <begin position="77"/>
        <end position="128"/>
    </location>
</feature>
<dbReference type="Proteomes" id="UP001549920">
    <property type="component" value="Unassembled WGS sequence"/>
</dbReference>
<keyword evidence="1" id="KW-0479">Metal-binding</keyword>
<evidence type="ECO:0000259" key="4">
    <source>
        <dbReference type="Pfam" id="PF04500"/>
    </source>
</evidence>
<proteinExistence type="predicted"/>
<feature type="domain" description="FLYWCH-type" evidence="4">
    <location>
        <begin position="4"/>
        <end position="48"/>
    </location>
</feature>
<accession>A0ABR3HY57</accession>
<dbReference type="EMBL" id="JBEUOH010000011">
    <property type="protein sequence ID" value="KAL0881476.1"/>
    <property type="molecule type" value="Genomic_DNA"/>
</dbReference>
<keyword evidence="6" id="KW-1185">Reference proteome</keyword>
<evidence type="ECO:0000256" key="1">
    <source>
        <dbReference type="ARBA" id="ARBA00022723"/>
    </source>
</evidence>
<dbReference type="Pfam" id="PF04500">
    <property type="entry name" value="FLYWCH"/>
    <property type="match status" value="2"/>
</dbReference>
<evidence type="ECO:0000256" key="2">
    <source>
        <dbReference type="ARBA" id="ARBA00022771"/>
    </source>
</evidence>
<comment type="caution">
    <text evidence="5">The sequence shown here is derived from an EMBL/GenBank/DDBJ whole genome shotgun (WGS) entry which is preliminary data.</text>
</comment>
<gene>
    <name evidence="5" type="ORF">ABMA27_001339</name>
</gene>
<keyword evidence="3" id="KW-0862">Zinc</keyword>
<keyword evidence="2" id="KW-0863">Zinc-finger</keyword>
<organism evidence="5 6">
    <name type="scientific">Loxostege sticticalis</name>
    <name type="common">Beet webworm moth</name>
    <dbReference type="NCBI Taxonomy" id="481309"/>
    <lineage>
        <taxon>Eukaryota</taxon>
        <taxon>Metazoa</taxon>
        <taxon>Ecdysozoa</taxon>
        <taxon>Arthropoda</taxon>
        <taxon>Hexapoda</taxon>
        <taxon>Insecta</taxon>
        <taxon>Pterygota</taxon>
        <taxon>Neoptera</taxon>
        <taxon>Endopterygota</taxon>
        <taxon>Lepidoptera</taxon>
        <taxon>Glossata</taxon>
        <taxon>Ditrysia</taxon>
        <taxon>Pyraloidea</taxon>
        <taxon>Crambidae</taxon>
        <taxon>Pyraustinae</taxon>
        <taxon>Loxostege</taxon>
    </lineage>
</organism>
<dbReference type="Gene3D" id="2.20.25.240">
    <property type="match status" value="2"/>
</dbReference>
<reference evidence="5 6" key="1">
    <citation type="submission" date="2024-06" db="EMBL/GenBank/DDBJ databases">
        <title>A chromosome-level genome assembly of beet webworm, Loxostege sticticalis.</title>
        <authorList>
            <person name="Zhang Y."/>
        </authorList>
    </citation>
    <scope>NUCLEOTIDE SEQUENCE [LARGE SCALE GENOMIC DNA]</scope>
    <source>
        <strain evidence="5">AQ026</strain>
        <tissue evidence="5">Whole body</tissue>
    </source>
</reference>
<sequence>MVQNYTFSRSNKNSIVWACSSRHASRCEAKVKIDKDGTLVYHLLTHNHPPPKYHVTNTGDYIKIKPIDYKIIKSSRGKLVMVQGYTFSSPNKQSIVWTCSSRNSNRCTAKVKIDRQGTLACDNLAHNHPPPKYHITDTGVYVKI</sequence>